<keyword evidence="1" id="KW-0472">Membrane</keyword>
<gene>
    <name evidence="3" type="ORF">FCV91_00920</name>
</gene>
<feature type="transmembrane region" description="Helical" evidence="1">
    <location>
        <begin position="111"/>
        <end position="133"/>
    </location>
</feature>
<evidence type="ECO:0000313" key="3">
    <source>
        <dbReference type="EMBL" id="TKG13235.1"/>
    </source>
</evidence>
<name>A0A4U2E0P9_9VIBR</name>
<organism evidence="3 4">
    <name type="scientific">Vibrio lentus</name>
    <dbReference type="NCBI Taxonomy" id="136468"/>
    <lineage>
        <taxon>Bacteria</taxon>
        <taxon>Pseudomonadati</taxon>
        <taxon>Pseudomonadota</taxon>
        <taxon>Gammaproteobacteria</taxon>
        <taxon>Vibrionales</taxon>
        <taxon>Vibrionaceae</taxon>
        <taxon>Vibrio</taxon>
    </lineage>
</organism>
<keyword evidence="1" id="KW-0812">Transmembrane</keyword>
<dbReference type="InterPro" id="IPR000045">
    <property type="entry name" value="Prepilin_IV_endopep_pep"/>
</dbReference>
<feature type="transmembrane region" description="Helical" evidence="1">
    <location>
        <begin position="47"/>
        <end position="65"/>
    </location>
</feature>
<feature type="transmembrane region" description="Helical" evidence="1">
    <location>
        <begin position="145"/>
        <end position="165"/>
    </location>
</feature>
<dbReference type="AlphaFoldDB" id="A0A4U2E0P9"/>
<protein>
    <recommendedName>
        <fullName evidence="2">Prepilin type IV endopeptidase peptidase domain-containing protein</fullName>
    </recommendedName>
</protein>
<reference evidence="3 4" key="1">
    <citation type="submission" date="2019-04" db="EMBL/GenBank/DDBJ databases">
        <title>A reverse ecology approach based on a biological definition of microbial populations.</title>
        <authorList>
            <person name="Arevalo P."/>
            <person name="Vaninsberghe D."/>
            <person name="Elsherbini J."/>
            <person name="Gore J."/>
            <person name="Polz M."/>
        </authorList>
    </citation>
    <scope>NUCLEOTIDE SEQUENCE [LARGE SCALE GENOMIC DNA]</scope>
    <source>
        <strain evidence="3 4">10N.222.48.A1</strain>
    </source>
</reference>
<feature type="transmembrane region" description="Helical" evidence="1">
    <location>
        <begin position="20"/>
        <end position="40"/>
    </location>
</feature>
<dbReference type="EMBL" id="SYVO01000002">
    <property type="protein sequence ID" value="TKG13235.1"/>
    <property type="molecule type" value="Genomic_DNA"/>
</dbReference>
<feature type="domain" description="Prepilin type IV endopeptidase peptidase" evidence="2">
    <location>
        <begin position="29"/>
        <end position="126"/>
    </location>
</feature>
<keyword evidence="1" id="KW-1133">Transmembrane helix</keyword>
<sequence>MICIDIDNYYLYPIFMNIDLLFYTTLIFVNFLILVCVCFFDGKHRKIPNNLSKTALIFSIFVALHNGHLMSSLPIAVLCFVVFLILWYLRVIGAGDVKLLCALIIGIQPELVVATLIFIGFLGGVVVSIMYIIGKVVGFDSYKKGIPYGIPIALSCFIFSTVSILSN</sequence>
<accession>A0A4U2E0P9</accession>
<comment type="caution">
    <text evidence="3">The sequence shown here is derived from an EMBL/GenBank/DDBJ whole genome shotgun (WGS) entry which is preliminary data.</text>
</comment>
<dbReference type="Proteomes" id="UP000305840">
    <property type="component" value="Unassembled WGS sequence"/>
</dbReference>
<dbReference type="GO" id="GO:0016020">
    <property type="term" value="C:membrane"/>
    <property type="evidence" value="ECO:0007669"/>
    <property type="project" value="InterPro"/>
</dbReference>
<evidence type="ECO:0000313" key="4">
    <source>
        <dbReference type="Proteomes" id="UP000305840"/>
    </source>
</evidence>
<feature type="transmembrane region" description="Helical" evidence="1">
    <location>
        <begin position="71"/>
        <end position="90"/>
    </location>
</feature>
<dbReference type="RefSeq" id="WP_099165684.1">
    <property type="nucleotide sequence ID" value="NZ_MCYA01000005.1"/>
</dbReference>
<dbReference type="Pfam" id="PF01478">
    <property type="entry name" value="Peptidase_A24"/>
    <property type="match status" value="1"/>
</dbReference>
<dbReference type="Gene3D" id="1.20.120.1220">
    <property type="match status" value="1"/>
</dbReference>
<evidence type="ECO:0000256" key="1">
    <source>
        <dbReference type="SAM" id="Phobius"/>
    </source>
</evidence>
<evidence type="ECO:0000259" key="2">
    <source>
        <dbReference type="Pfam" id="PF01478"/>
    </source>
</evidence>
<dbReference type="GO" id="GO:0004190">
    <property type="term" value="F:aspartic-type endopeptidase activity"/>
    <property type="evidence" value="ECO:0007669"/>
    <property type="project" value="InterPro"/>
</dbReference>
<proteinExistence type="predicted"/>